<reference evidence="1 2" key="1">
    <citation type="journal article" date="2010" name="Nature">
        <title>Perigord black truffle genome uncovers evolutionary origins and mechanisms of symbiosis.</title>
        <authorList>
            <person name="Martin F."/>
            <person name="Kohler A."/>
            <person name="Murat C."/>
            <person name="Balestrini R."/>
            <person name="Coutinho P.M."/>
            <person name="Jaillon O."/>
            <person name="Montanini B."/>
            <person name="Morin E."/>
            <person name="Noel B."/>
            <person name="Percudani R."/>
            <person name="Porcel B."/>
            <person name="Rubini A."/>
            <person name="Amicucci A."/>
            <person name="Amselem J."/>
            <person name="Anthouard V."/>
            <person name="Arcioni S."/>
            <person name="Artiguenave F."/>
            <person name="Aury J.M."/>
            <person name="Ballario P."/>
            <person name="Bolchi A."/>
            <person name="Brenna A."/>
            <person name="Brun A."/>
            <person name="Buee M."/>
            <person name="Cantarel B."/>
            <person name="Chevalier G."/>
            <person name="Couloux A."/>
            <person name="Da Silva C."/>
            <person name="Denoeud F."/>
            <person name="Duplessis S."/>
            <person name="Ghignone S."/>
            <person name="Hilselberger B."/>
            <person name="Iotti M."/>
            <person name="Marcais B."/>
            <person name="Mello A."/>
            <person name="Miranda M."/>
            <person name="Pacioni G."/>
            <person name="Quesneville H."/>
            <person name="Riccioni C."/>
            <person name="Ruotolo R."/>
            <person name="Splivallo R."/>
            <person name="Stocchi V."/>
            <person name="Tisserant E."/>
            <person name="Viscomi A.R."/>
            <person name="Zambonelli A."/>
            <person name="Zampieri E."/>
            <person name="Henrissat B."/>
            <person name="Lebrun M.H."/>
            <person name="Paolocci F."/>
            <person name="Bonfante P."/>
            <person name="Ottonello S."/>
            <person name="Wincker P."/>
        </authorList>
    </citation>
    <scope>NUCLEOTIDE SEQUENCE [LARGE SCALE GENOMIC DNA]</scope>
    <source>
        <strain evidence="1 2">Mel28</strain>
    </source>
</reference>
<dbReference type="InParanoid" id="D5G4C6"/>
<evidence type="ECO:0000313" key="2">
    <source>
        <dbReference type="Proteomes" id="UP000006911"/>
    </source>
</evidence>
<dbReference type="EMBL" id="FN429986">
    <property type="protein sequence ID" value="CAZ79369.1"/>
    <property type="molecule type" value="Genomic_DNA"/>
</dbReference>
<organism evidence="1 2">
    <name type="scientific">Tuber melanosporum (strain Mel28)</name>
    <name type="common">Perigord black truffle</name>
    <dbReference type="NCBI Taxonomy" id="656061"/>
    <lineage>
        <taxon>Eukaryota</taxon>
        <taxon>Fungi</taxon>
        <taxon>Dikarya</taxon>
        <taxon>Ascomycota</taxon>
        <taxon>Pezizomycotina</taxon>
        <taxon>Pezizomycetes</taxon>
        <taxon>Pezizales</taxon>
        <taxon>Tuberaceae</taxon>
        <taxon>Tuber</taxon>
    </lineage>
</organism>
<keyword evidence="2" id="KW-1185">Reference proteome</keyword>
<accession>D5G4C6</accession>
<dbReference type="HOGENOM" id="CLU_3433198_0_0_1"/>
<proteinExistence type="predicted"/>
<sequence length="16" mass="1829">MRMELSQSDVMMVQSG</sequence>
<dbReference type="KEGG" id="tml:GSTUM_00004049001"/>
<dbReference type="Proteomes" id="UP000006911">
    <property type="component" value="Unassembled WGS sequence"/>
</dbReference>
<evidence type="ECO:0000313" key="1">
    <source>
        <dbReference type="EMBL" id="CAZ79369.1"/>
    </source>
</evidence>
<protein>
    <submittedName>
        <fullName evidence="1">(Perigord truffle) hypothetical protein</fullName>
    </submittedName>
</protein>
<name>D5G4C6_TUBMM</name>
<dbReference type="AlphaFoldDB" id="D5G4C6"/>
<gene>
    <name evidence="1" type="ORF">GSTUM_00004049001</name>
</gene>